<dbReference type="Proteomes" id="UP001212997">
    <property type="component" value="Unassembled WGS sequence"/>
</dbReference>
<proteinExistence type="predicted"/>
<keyword evidence="3" id="KW-1185">Reference proteome</keyword>
<feature type="compositionally biased region" description="Basic and acidic residues" evidence="1">
    <location>
        <begin position="55"/>
        <end position="78"/>
    </location>
</feature>
<name>A0AAD5UQ14_9APHY</name>
<reference evidence="2" key="1">
    <citation type="submission" date="2022-07" db="EMBL/GenBank/DDBJ databases">
        <title>Genome Sequence of Physisporinus lineatus.</title>
        <authorList>
            <person name="Buettner E."/>
        </authorList>
    </citation>
    <scope>NUCLEOTIDE SEQUENCE</scope>
    <source>
        <strain evidence="2">VT162</strain>
    </source>
</reference>
<feature type="compositionally biased region" description="Basic and acidic residues" evidence="1">
    <location>
        <begin position="37"/>
        <end position="48"/>
    </location>
</feature>
<gene>
    <name evidence="2" type="ORF">NLI96_g12344</name>
</gene>
<comment type="caution">
    <text evidence="2">The sequence shown here is derived from an EMBL/GenBank/DDBJ whole genome shotgun (WGS) entry which is preliminary data.</text>
</comment>
<sequence>MEKSRLNQARTLAIRRNDLSELAEIDEQLATLNAELAERNRDKEETKGNDVLAKVNERNRKANLESIRNAELREAERKRRERKLMAAGGSGTSTPVNFDPSARLRTVPKVFNSRSGTPQNKAGVETPRSISPLPPASGGATTNTTATTSSGLKKSFEASMFDSVEVDLGDF</sequence>
<dbReference type="EMBL" id="JANAWD010001012">
    <property type="protein sequence ID" value="KAJ3474642.1"/>
    <property type="molecule type" value="Genomic_DNA"/>
</dbReference>
<evidence type="ECO:0000313" key="3">
    <source>
        <dbReference type="Proteomes" id="UP001212997"/>
    </source>
</evidence>
<feature type="region of interest" description="Disordered" evidence="1">
    <location>
        <begin position="37"/>
        <end position="152"/>
    </location>
</feature>
<protein>
    <submittedName>
        <fullName evidence="2">Uncharacterized protein</fullName>
    </submittedName>
</protein>
<evidence type="ECO:0000313" key="2">
    <source>
        <dbReference type="EMBL" id="KAJ3474642.1"/>
    </source>
</evidence>
<organism evidence="2 3">
    <name type="scientific">Meripilus lineatus</name>
    <dbReference type="NCBI Taxonomy" id="2056292"/>
    <lineage>
        <taxon>Eukaryota</taxon>
        <taxon>Fungi</taxon>
        <taxon>Dikarya</taxon>
        <taxon>Basidiomycota</taxon>
        <taxon>Agaricomycotina</taxon>
        <taxon>Agaricomycetes</taxon>
        <taxon>Polyporales</taxon>
        <taxon>Meripilaceae</taxon>
        <taxon>Meripilus</taxon>
    </lineage>
</organism>
<accession>A0AAD5UQ14</accession>
<evidence type="ECO:0000256" key="1">
    <source>
        <dbReference type="SAM" id="MobiDB-lite"/>
    </source>
</evidence>
<dbReference type="AlphaFoldDB" id="A0AAD5UQ14"/>
<feature type="compositionally biased region" description="Low complexity" evidence="1">
    <location>
        <begin position="136"/>
        <end position="151"/>
    </location>
</feature>